<feature type="domain" description="EF-hand" evidence="3">
    <location>
        <begin position="109"/>
        <end position="144"/>
    </location>
</feature>
<dbReference type="SMART" id="SM00054">
    <property type="entry name" value="EFh"/>
    <property type="match status" value="4"/>
</dbReference>
<feature type="domain" description="EF-hand" evidence="3">
    <location>
        <begin position="73"/>
        <end position="108"/>
    </location>
</feature>
<dbReference type="InterPro" id="IPR002048">
    <property type="entry name" value="EF_hand_dom"/>
</dbReference>
<evidence type="ECO:0000256" key="2">
    <source>
        <dbReference type="ARBA" id="ARBA00022837"/>
    </source>
</evidence>
<evidence type="ECO:0000313" key="4">
    <source>
        <dbReference type="EMBL" id="PON63730.1"/>
    </source>
</evidence>
<dbReference type="GO" id="GO:0005509">
    <property type="term" value="F:calcium ion binding"/>
    <property type="evidence" value="ECO:0007669"/>
    <property type="project" value="InterPro"/>
</dbReference>
<dbReference type="Pfam" id="PF13499">
    <property type="entry name" value="EF-hand_7"/>
    <property type="match status" value="2"/>
</dbReference>
<keyword evidence="5" id="KW-1185">Reference proteome</keyword>
<feature type="domain" description="EF-hand" evidence="3">
    <location>
        <begin position="202"/>
        <end position="237"/>
    </location>
</feature>
<proteinExistence type="predicted"/>
<sequence length="251" mass="28728">MKASPGSSQLCPSLKSLSNKVGGMFCHCGSPNKYKRLDTKLERKLVEVKRGSQGVGNFKSINSIIMKFPQYKEELKKIRTVFEQYDEDSNGLIDREELKKCLQELQLRLTEEEIEDLFHSCDMDGSEGIQFNEFIVLLCLIYLLKDQPSSSQTTSKMGSPELEATFDTVIEVFLFLDKNGDGKLNKKDMVKALNDSSTSERSPAHITRSRFREMDWDRNGNVSFREFLFAFVHWVGLDTDEEMPITGSYDE</sequence>
<dbReference type="InterPro" id="IPR011992">
    <property type="entry name" value="EF-hand-dom_pair"/>
</dbReference>
<evidence type="ECO:0000256" key="1">
    <source>
        <dbReference type="ARBA" id="ARBA00022737"/>
    </source>
</evidence>
<reference evidence="5" key="1">
    <citation type="submission" date="2016-06" db="EMBL/GenBank/DDBJ databases">
        <title>Parallel loss of symbiosis genes in relatives of nitrogen-fixing non-legume Parasponia.</title>
        <authorList>
            <person name="Van Velzen R."/>
            <person name="Holmer R."/>
            <person name="Bu F."/>
            <person name="Rutten L."/>
            <person name="Van Zeijl A."/>
            <person name="Liu W."/>
            <person name="Santuari L."/>
            <person name="Cao Q."/>
            <person name="Sharma T."/>
            <person name="Shen D."/>
            <person name="Roswanjaya Y."/>
            <person name="Wardhani T."/>
            <person name="Kalhor M.S."/>
            <person name="Jansen J."/>
            <person name="Van den Hoogen J."/>
            <person name="Gungor B."/>
            <person name="Hartog M."/>
            <person name="Hontelez J."/>
            <person name="Verver J."/>
            <person name="Yang W.-C."/>
            <person name="Schijlen E."/>
            <person name="Repin R."/>
            <person name="Schilthuizen M."/>
            <person name="Schranz E."/>
            <person name="Heidstra R."/>
            <person name="Miyata K."/>
            <person name="Fedorova E."/>
            <person name="Kohlen W."/>
            <person name="Bisseling T."/>
            <person name="Smit S."/>
            <person name="Geurts R."/>
        </authorList>
    </citation>
    <scope>NUCLEOTIDE SEQUENCE [LARGE SCALE GENOMIC DNA]</scope>
    <source>
        <strain evidence="5">cv. WU1-14</strain>
    </source>
</reference>
<name>A0A2P5CRQ3_PARAD</name>
<dbReference type="EMBL" id="JXTB01000101">
    <property type="protein sequence ID" value="PON63730.1"/>
    <property type="molecule type" value="Genomic_DNA"/>
</dbReference>
<protein>
    <submittedName>
        <fullName evidence="4">Parvalbumin</fullName>
    </submittedName>
</protein>
<evidence type="ECO:0000259" key="3">
    <source>
        <dbReference type="PROSITE" id="PS50222"/>
    </source>
</evidence>
<accession>A0A2P5CRQ3</accession>
<organism evidence="4 5">
    <name type="scientific">Parasponia andersonii</name>
    <name type="common">Sponia andersonii</name>
    <dbReference type="NCBI Taxonomy" id="3476"/>
    <lineage>
        <taxon>Eukaryota</taxon>
        <taxon>Viridiplantae</taxon>
        <taxon>Streptophyta</taxon>
        <taxon>Embryophyta</taxon>
        <taxon>Tracheophyta</taxon>
        <taxon>Spermatophyta</taxon>
        <taxon>Magnoliopsida</taxon>
        <taxon>eudicotyledons</taxon>
        <taxon>Gunneridae</taxon>
        <taxon>Pentapetalae</taxon>
        <taxon>rosids</taxon>
        <taxon>fabids</taxon>
        <taxon>Rosales</taxon>
        <taxon>Cannabaceae</taxon>
        <taxon>Parasponia</taxon>
    </lineage>
</organism>
<dbReference type="PROSITE" id="PS50222">
    <property type="entry name" value="EF_HAND_2"/>
    <property type="match status" value="4"/>
</dbReference>
<keyword evidence="1" id="KW-0677">Repeat</keyword>
<gene>
    <name evidence="4" type="ORF">PanWU01x14_128860</name>
</gene>
<dbReference type="PANTHER" id="PTHR23064">
    <property type="entry name" value="TROPONIN"/>
    <property type="match status" value="1"/>
</dbReference>
<dbReference type="InterPro" id="IPR052591">
    <property type="entry name" value="CML21-like"/>
</dbReference>
<dbReference type="Gene3D" id="1.10.238.10">
    <property type="entry name" value="EF-hand"/>
    <property type="match status" value="2"/>
</dbReference>
<dbReference type="AlphaFoldDB" id="A0A2P5CRQ3"/>
<dbReference type="PROSITE" id="PS00018">
    <property type="entry name" value="EF_HAND_1"/>
    <property type="match status" value="2"/>
</dbReference>
<feature type="domain" description="EF-hand" evidence="3">
    <location>
        <begin position="164"/>
        <end position="199"/>
    </location>
</feature>
<dbReference type="FunFam" id="1.10.238.10:FF:000003">
    <property type="entry name" value="Calmodulin A"/>
    <property type="match status" value="1"/>
</dbReference>
<dbReference type="OrthoDB" id="26525at2759"/>
<dbReference type="STRING" id="3476.A0A2P5CRQ3"/>
<comment type="caution">
    <text evidence="4">The sequence shown here is derived from an EMBL/GenBank/DDBJ whole genome shotgun (WGS) entry which is preliminary data.</text>
</comment>
<dbReference type="Proteomes" id="UP000237105">
    <property type="component" value="Unassembled WGS sequence"/>
</dbReference>
<keyword evidence="2" id="KW-0106">Calcium</keyword>
<dbReference type="SUPFAM" id="SSF47473">
    <property type="entry name" value="EF-hand"/>
    <property type="match status" value="1"/>
</dbReference>
<dbReference type="InterPro" id="IPR018247">
    <property type="entry name" value="EF_Hand_1_Ca_BS"/>
</dbReference>
<evidence type="ECO:0000313" key="5">
    <source>
        <dbReference type="Proteomes" id="UP000237105"/>
    </source>
</evidence>
<dbReference type="CDD" id="cd00051">
    <property type="entry name" value="EFh"/>
    <property type="match status" value="1"/>
</dbReference>